<dbReference type="EMBL" id="JAHQIW010001321">
    <property type="protein sequence ID" value="KAJ1352183.1"/>
    <property type="molecule type" value="Genomic_DNA"/>
</dbReference>
<comment type="caution">
    <text evidence="1">The sequence shown here is derived from an EMBL/GenBank/DDBJ whole genome shotgun (WGS) entry which is preliminary data.</text>
</comment>
<sequence length="120" mass="13455">MAISSRSGRFHIVDRRSPIMMLGLGDLSVLALSLWSECDELVPAFATVMQMDIRNEEYNFSQTDSTISETEQKTSSYSILLTRWPGFQCVGRAKDSFENTGLVSSALRYLHFALALQLPT</sequence>
<reference evidence="1" key="1">
    <citation type="submission" date="2021-06" db="EMBL/GenBank/DDBJ databases">
        <title>Parelaphostrongylus tenuis whole genome reference sequence.</title>
        <authorList>
            <person name="Garwood T.J."/>
            <person name="Larsen P.A."/>
            <person name="Fountain-Jones N.M."/>
            <person name="Garbe J.R."/>
            <person name="Macchietto M.G."/>
            <person name="Kania S.A."/>
            <person name="Gerhold R.W."/>
            <person name="Richards J.E."/>
            <person name="Wolf T.M."/>
        </authorList>
    </citation>
    <scope>NUCLEOTIDE SEQUENCE</scope>
    <source>
        <strain evidence="1">MNPRO001-30</strain>
        <tissue evidence="1">Meninges</tissue>
    </source>
</reference>
<name>A0AAD5QHG8_PARTN</name>
<dbReference type="AlphaFoldDB" id="A0AAD5QHG8"/>
<evidence type="ECO:0000313" key="1">
    <source>
        <dbReference type="EMBL" id="KAJ1352183.1"/>
    </source>
</evidence>
<protein>
    <submittedName>
        <fullName evidence="1">Uncharacterized protein</fullName>
    </submittedName>
</protein>
<proteinExistence type="predicted"/>
<keyword evidence="2" id="KW-1185">Reference proteome</keyword>
<evidence type="ECO:0000313" key="2">
    <source>
        <dbReference type="Proteomes" id="UP001196413"/>
    </source>
</evidence>
<dbReference type="Proteomes" id="UP001196413">
    <property type="component" value="Unassembled WGS sequence"/>
</dbReference>
<gene>
    <name evidence="1" type="ORF">KIN20_008384</name>
</gene>
<accession>A0AAD5QHG8</accession>
<organism evidence="1 2">
    <name type="scientific">Parelaphostrongylus tenuis</name>
    <name type="common">Meningeal worm</name>
    <dbReference type="NCBI Taxonomy" id="148309"/>
    <lineage>
        <taxon>Eukaryota</taxon>
        <taxon>Metazoa</taxon>
        <taxon>Ecdysozoa</taxon>
        <taxon>Nematoda</taxon>
        <taxon>Chromadorea</taxon>
        <taxon>Rhabditida</taxon>
        <taxon>Rhabditina</taxon>
        <taxon>Rhabditomorpha</taxon>
        <taxon>Strongyloidea</taxon>
        <taxon>Metastrongylidae</taxon>
        <taxon>Parelaphostrongylus</taxon>
    </lineage>
</organism>